<evidence type="ECO:0000256" key="1">
    <source>
        <dbReference type="ARBA" id="ARBA00023125"/>
    </source>
</evidence>
<dbReference type="EMBL" id="JACBZM010000001">
    <property type="protein sequence ID" value="NYI44700.1"/>
    <property type="molecule type" value="Genomic_DNA"/>
</dbReference>
<evidence type="ECO:0000259" key="3">
    <source>
        <dbReference type="PROSITE" id="PS50977"/>
    </source>
</evidence>
<dbReference type="RefSeq" id="WP_179648483.1">
    <property type="nucleotide sequence ID" value="NZ_JACBZM010000001.1"/>
</dbReference>
<dbReference type="Pfam" id="PF00440">
    <property type="entry name" value="TetR_N"/>
    <property type="match status" value="1"/>
</dbReference>
<dbReference type="SUPFAM" id="SSF46689">
    <property type="entry name" value="Homeodomain-like"/>
    <property type="match status" value="1"/>
</dbReference>
<evidence type="ECO:0000313" key="5">
    <source>
        <dbReference type="Proteomes" id="UP000562045"/>
    </source>
</evidence>
<dbReference type="Proteomes" id="UP000562045">
    <property type="component" value="Unassembled WGS sequence"/>
</dbReference>
<organism evidence="4 5">
    <name type="scientific">Nocardioides aromaticivorans</name>
    <dbReference type="NCBI Taxonomy" id="200618"/>
    <lineage>
        <taxon>Bacteria</taxon>
        <taxon>Bacillati</taxon>
        <taxon>Actinomycetota</taxon>
        <taxon>Actinomycetes</taxon>
        <taxon>Propionibacteriales</taxon>
        <taxon>Nocardioidaceae</taxon>
        <taxon>Nocardioides</taxon>
    </lineage>
</organism>
<dbReference type="GO" id="GO:0000976">
    <property type="term" value="F:transcription cis-regulatory region binding"/>
    <property type="evidence" value="ECO:0007669"/>
    <property type="project" value="TreeGrafter"/>
</dbReference>
<reference evidence="4 5" key="1">
    <citation type="submission" date="2020-07" db="EMBL/GenBank/DDBJ databases">
        <title>Sequencing the genomes of 1000 actinobacteria strains.</title>
        <authorList>
            <person name="Klenk H.-P."/>
        </authorList>
    </citation>
    <scope>NUCLEOTIDE SEQUENCE [LARGE SCALE GENOMIC DNA]</scope>
    <source>
        <strain evidence="4 5">DSM 15131</strain>
    </source>
</reference>
<accession>A0A7Z0CNA9</accession>
<protein>
    <submittedName>
        <fullName evidence="4">AcrR family transcriptional regulator</fullName>
    </submittedName>
</protein>
<keyword evidence="1 2" id="KW-0238">DNA-binding</keyword>
<dbReference type="PANTHER" id="PTHR30055:SF226">
    <property type="entry name" value="HTH-TYPE TRANSCRIPTIONAL REGULATOR PKSA"/>
    <property type="match status" value="1"/>
</dbReference>
<dbReference type="PANTHER" id="PTHR30055">
    <property type="entry name" value="HTH-TYPE TRANSCRIPTIONAL REGULATOR RUTR"/>
    <property type="match status" value="1"/>
</dbReference>
<evidence type="ECO:0000313" key="4">
    <source>
        <dbReference type="EMBL" id="NYI44700.1"/>
    </source>
</evidence>
<dbReference type="InterPro" id="IPR009057">
    <property type="entry name" value="Homeodomain-like_sf"/>
</dbReference>
<feature type="domain" description="HTH tetR-type" evidence="3">
    <location>
        <begin position="18"/>
        <end position="78"/>
    </location>
</feature>
<evidence type="ECO:0000256" key="2">
    <source>
        <dbReference type="PROSITE-ProRule" id="PRU00335"/>
    </source>
</evidence>
<dbReference type="GO" id="GO:0003700">
    <property type="term" value="F:DNA-binding transcription factor activity"/>
    <property type="evidence" value="ECO:0007669"/>
    <property type="project" value="TreeGrafter"/>
</dbReference>
<comment type="caution">
    <text evidence="4">The sequence shown here is derived from an EMBL/GenBank/DDBJ whole genome shotgun (WGS) entry which is preliminary data.</text>
</comment>
<proteinExistence type="predicted"/>
<dbReference type="PROSITE" id="PS50977">
    <property type="entry name" value="HTH_TETR_2"/>
    <property type="match status" value="1"/>
</dbReference>
<dbReference type="AlphaFoldDB" id="A0A7Z0CNA9"/>
<dbReference type="Gene3D" id="1.10.357.10">
    <property type="entry name" value="Tetracycline Repressor, domain 2"/>
    <property type="match status" value="1"/>
</dbReference>
<gene>
    <name evidence="4" type="ORF">BJ993_001780</name>
</gene>
<feature type="DNA-binding region" description="H-T-H motif" evidence="2">
    <location>
        <begin position="41"/>
        <end position="60"/>
    </location>
</feature>
<dbReference type="InterPro" id="IPR001647">
    <property type="entry name" value="HTH_TetR"/>
</dbReference>
<sequence length="214" mass="22285">MTEQARRYGGQDASERTAERRARLVAAGLDLMGERGIAATTVRGVAEASGLAARYFYESFEGIEALQVAVFDAVAAEAAERAIAALAAAADDPAARVRAVLGEMVDLFLDDPRKGRVVLIDSVTSPVLGPRVLEESSRFAGMVAATASSGDPGAAADDLPVELRLTAQFLIGGVAQAIGAVLRGDIAADRDRLVDVLVAQFLAIVQGLARPVRP</sequence>
<dbReference type="InterPro" id="IPR050109">
    <property type="entry name" value="HTH-type_TetR-like_transc_reg"/>
</dbReference>
<name>A0A7Z0CNA9_9ACTN</name>